<evidence type="ECO:0000256" key="3">
    <source>
        <dbReference type="ARBA" id="ARBA00022679"/>
    </source>
</evidence>
<comment type="catalytic activity">
    <reaction evidence="8">
        <text>adenosine + phosphate = alpha-D-ribose 1-phosphate + adenine</text>
        <dbReference type="Rhea" id="RHEA:27642"/>
        <dbReference type="ChEBI" id="CHEBI:16335"/>
        <dbReference type="ChEBI" id="CHEBI:16708"/>
        <dbReference type="ChEBI" id="CHEBI:43474"/>
        <dbReference type="ChEBI" id="CHEBI:57720"/>
        <dbReference type="EC" id="2.4.2.1"/>
    </reaction>
    <physiologicalReaction direction="left-to-right" evidence="8">
        <dbReference type="Rhea" id="RHEA:27643"/>
    </physiologicalReaction>
</comment>
<dbReference type="CDD" id="cd16833">
    <property type="entry name" value="YfiH"/>
    <property type="match status" value="1"/>
</dbReference>
<dbReference type="GO" id="GO:0016787">
    <property type="term" value="F:hydrolase activity"/>
    <property type="evidence" value="ECO:0007669"/>
    <property type="project" value="UniProtKB-KW"/>
</dbReference>
<keyword evidence="4" id="KW-0479">Metal-binding</keyword>
<dbReference type="InterPro" id="IPR003730">
    <property type="entry name" value="Cu_polyphenol_OxRdtase"/>
</dbReference>
<comment type="catalytic activity">
    <reaction evidence="1">
        <text>inosine + phosphate = alpha-D-ribose 1-phosphate + hypoxanthine</text>
        <dbReference type="Rhea" id="RHEA:27646"/>
        <dbReference type="ChEBI" id="CHEBI:17368"/>
        <dbReference type="ChEBI" id="CHEBI:17596"/>
        <dbReference type="ChEBI" id="CHEBI:43474"/>
        <dbReference type="ChEBI" id="CHEBI:57720"/>
        <dbReference type="EC" id="2.4.2.1"/>
    </reaction>
    <physiologicalReaction direction="left-to-right" evidence="1">
        <dbReference type="Rhea" id="RHEA:27647"/>
    </physiologicalReaction>
</comment>
<dbReference type="RefSeq" id="WP_123237767.1">
    <property type="nucleotide sequence ID" value="NZ_RJVP01000005.1"/>
</dbReference>
<evidence type="ECO:0000313" key="11">
    <source>
        <dbReference type="EMBL" id="ROH85447.1"/>
    </source>
</evidence>
<dbReference type="Gene3D" id="3.60.140.10">
    <property type="entry name" value="CNF1/YfiH-like putative cysteine hydrolases"/>
    <property type="match status" value="1"/>
</dbReference>
<reference evidence="11 12" key="1">
    <citation type="submission" date="2018-10" db="EMBL/GenBank/DDBJ databases">
        <authorList>
            <person name="Chen W.-M."/>
        </authorList>
    </citation>
    <scope>NUCLEOTIDE SEQUENCE [LARGE SCALE GENOMIC DNA]</scope>
    <source>
        <strain evidence="11 12">H-5</strain>
    </source>
</reference>
<evidence type="ECO:0000256" key="9">
    <source>
        <dbReference type="ARBA" id="ARBA00049893"/>
    </source>
</evidence>
<evidence type="ECO:0000256" key="10">
    <source>
        <dbReference type="RuleBase" id="RU361274"/>
    </source>
</evidence>
<evidence type="ECO:0000256" key="1">
    <source>
        <dbReference type="ARBA" id="ARBA00000553"/>
    </source>
</evidence>
<dbReference type="Proteomes" id="UP000275137">
    <property type="component" value="Unassembled WGS sequence"/>
</dbReference>
<dbReference type="NCBIfam" id="TIGR00726">
    <property type="entry name" value="peptidoglycan editing factor PgeF"/>
    <property type="match status" value="1"/>
</dbReference>
<evidence type="ECO:0000256" key="2">
    <source>
        <dbReference type="ARBA" id="ARBA00007353"/>
    </source>
</evidence>
<gene>
    <name evidence="11" type="primary">pgeF</name>
    <name evidence="11" type="ORF">ED236_09645</name>
</gene>
<accession>A0A3N0UY25</accession>
<comment type="catalytic activity">
    <reaction evidence="7">
        <text>adenosine + H2O + H(+) = inosine + NH4(+)</text>
        <dbReference type="Rhea" id="RHEA:24408"/>
        <dbReference type="ChEBI" id="CHEBI:15377"/>
        <dbReference type="ChEBI" id="CHEBI:15378"/>
        <dbReference type="ChEBI" id="CHEBI:16335"/>
        <dbReference type="ChEBI" id="CHEBI:17596"/>
        <dbReference type="ChEBI" id="CHEBI:28938"/>
        <dbReference type="EC" id="3.5.4.4"/>
    </reaction>
    <physiologicalReaction direction="left-to-right" evidence="7">
        <dbReference type="Rhea" id="RHEA:24409"/>
    </physiologicalReaction>
</comment>
<proteinExistence type="inferred from homology"/>
<evidence type="ECO:0000256" key="5">
    <source>
        <dbReference type="ARBA" id="ARBA00022801"/>
    </source>
</evidence>
<dbReference type="GO" id="GO:0017061">
    <property type="term" value="F:S-methyl-5-thioadenosine phosphorylase activity"/>
    <property type="evidence" value="ECO:0007669"/>
    <property type="project" value="UniProtKB-EC"/>
</dbReference>
<keyword evidence="12" id="KW-1185">Reference proteome</keyword>
<organism evidence="11 12">
    <name type="scientific">Pseudomethylobacillus aquaticus</name>
    <dbReference type="NCBI Taxonomy" id="2676064"/>
    <lineage>
        <taxon>Bacteria</taxon>
        <taxon>Pseudomonadati</taxon>
        <taxon>Pseudomonadota</taxon>
        <taxon>Betaproteobacteria</taxon>
        <taxon>Nitrosomonadales</taxon>
        <taxon>Methylophilaceae</taxon>
        <taxon>Pseudomethylobacillus</taxon>
    </lineage>
</organism>
<sequence length="255" mass="27145">MNRQPQCILPDWPAPANVKALQTTRQGGVSLGPYASLNLGEFVSDDPLALACNRQRLAQWLPSEPVWIKQVHGVDVIDAAAAPCAPVADAVVSTQRHAVCAITTADCLPVLLCDRAGTVVAAVHAGWKGLADGAVEAAVARMAVPTDTLMAWLGPAIGPQAFEVGSEVRDIFIAHQAEAATAFVVAPGSAPDTDTPKWLGDLYQLARLRLERLGISQVSGGGITQSFCTYSEPERFFSYRRDVVTGRMASLIWLD</sequence>
<dbReference type="PANTHER" id="PTHR30616">
    <property type="entry name" value="UNCHARACTERIZED PROTEIN YFIH"/>
    <property type="match status" value="1"/>
</dbReference>
<keyword evidence="6" id="KW-0862">Zinc</keyword>
<dbReference type="SUPFAM" id="SSF64438">
    <property type="entry name" value="CNF1/YfiH-like putative cysteine hydrolases"/>
    <property type="match status" value="1"/>
</dbReference>
<evidence type="ECO:0000256" key="6">
    <source>
        <dbReference type="ARBA" id="ARBA00022833"/>
    </source>
</evidence>
<evidence type="ECO:0000256" key="4">
    <source>
        <dbReference type="ARBA" id="ARBA00022723"/>
    </source>
</evidence>
<dbReference type="InterPro" id="IPR038371">
    <property type="entry name" value="Cu_polyphenol_OxRdtase_sf"/>
</dbReference>
<dbReference type="AlphaFoldDB" id="A0A3N0UY25"/>
<comment type="similarity">
    <text evidence="2 10">Belongs to the purine nucleoside phosphorylase YfiH/LACC1 family.</text>
</comment>
<dbReference type="Pfam" id="PF02578">
    <property type="entry name" value="Cu-oxidase_4"/>
    <property type="match status" value="1"/>
</dbReference>
<evidence type="ECO:0000256" key="8">
    <source>
        <dbReference type="ARBA" id="ARBA00048968"/>
    </source>
</evidence>
<comment type="catalytic activity">
    <reaction evidence="9">
        <text>S-methyl-5'-thioadenosine + phosphate = 5-(methylsulfanyl)-alpha-D-ribose 1-phosphate + adenine</text>
        <dbReference type="Rhea" id="RHEA:11852"/>
        <dbReference type="ChEBI" id="CHEBI:16708"/>
        <dbReference type="ChEBI" id="CHEBI:17509"/>
        <dbReference type="ChEBI" id="CHEBI:43474"/>
        <dbReference type="ChEBI" id="CHEBI:58533"/>
        <dbReference type="EC" id="2.4.2.28"/>
    </reaction>
    <physiologicalReaction direction="left-to-right" evidence="9">
        <dbReference type="Rhea" id="RHEA:11853"/>
    </physiologicalReaction>
</comment>
<evidence type="ECO:0000313" key="12">
    <source>
        <dbReference type="Proteomes" id="UP000275137"/>
    </source>
</evidence>
<comment type="caution">
    <text evidence="11">The sequence shown here is derived from an EMBL/GenBank/DDBJ whole genome shotgun (WGS) entry which is preliminary data.</text>
</comment>
<dbReference type="InterPro" id="IPR011324">
    <property type="entry name" value="Cytotoxic_necrot_fac-like_cat"/>
</dbReference>
<protein>
    <recommendedName>
        <fullName evidence="10">Purine nucleoside phosphorylase</fullName>
    </recommendedName>
</protein>
<keyword evidence="5" id="KW-0378">Hydrolase</keyword>
<keyword evidence="3" id="KW-0808">Transferase</keyword>
<dbReference type="GO" id="GO:0005507">
    <property type="term" value="F:copper ion binding"/>
    <property type="evidence" value="ECO:0007669"/>
    <property type="project" value="TreeGrafter"/>
</dbReference>
<dbReference type="EMBL" id="RJVP01000005">
    <property type="protein sequence ID" value="ROH85447.1"/>
    <property type="molecule type" value="Genomic_DNA"/>
</dbReference>
<evidence type="ECO:0000256" key="7">
    <source>
        <dbReference type="ARBA" id="ARBA00047989"/>
    </source>
</evidence>
<dbReference type="PANTHER" id="PTHR30616:SF2">
    <property type="entry name" value="PURINE NUCLEOSIDE PHOSPHORYLASE LACC1"/>
    <property type="match status" value="1"/>
</dbReference>
<name>A0A3N0UY25_9PROT</name>